<reference evidence="2" key="1">
    <citation type="submission" date="2025-08" db="UniProtKB">
        <authorList>
            <consortium name="Ensembl"/>
        </authorList>
    </citation>
    <scope>IDENTIFICATION</scope>
</reference>
<protein>
    <submittedName>
        <fullName evidence="2">Uncharacterized protein</fullName>
    </submittedName>
</protein>
<keyword evidence="3" id="KW-1185">Reference proteome</keyword>
<dbReference type="Ensembl" id="ENSPMGT00000023049.1">
    <property type="protein sequence ID" value="ENSPMGP00000021638.1"/>
    <property type="gene ID" value="ENSPMGG00000017513.1"/>
</dbReference>
<accession>A0A3B4AWX0</accession>
<proteinExistence type="predicted"/>
<sequence length="130" mass="14201">MCLYFCHSVFTYLLSPPTALYLEIKKCVSLCLSLCVTLCVSLCISLCAVKRDRGFYTESELEPESVEPKQAHAPVYNVAASGLIHFTSSTVHTPYGLPTSRGRTSHSTHTEGEKGGGGEERESGVRENVQ</sequence>
<evidence type="ECO:0000313" key="3">
    <source>
        <dbReference type="Proteomes" id="UP000261520"/>
    </source>
</evidence>
<name>A0A3B4AWX0_9GOBI</name>
<dbReference type="AlphaFoldDB" id="A0A3B4AWX0"/>
<feature type="compositionally biased region" description="Basic and acidic residues" evidence="1">
    <location>
        <begin position="108"/>
        <end position="130"/>
    </location>
</feature>
<organism evidence="2 3">
    <name type="scientific">Periophthalmus magnuspinnatus</name>
    <dbReference type="NCBI Taxonomy" id="409849"/>
    <lineage>
        <taxon>Eukaryota</taxon>
        <taxon>Metazoa</taxon>
        <taxon>Chordata</taxon>
        <taxon>Craniata</taxon>
        <taxon>Vertebrata</taxon>
        <taxon>Euteleostomi</taxon>
        <taxon>Actinopterygii</taxon>
        <taxon>Neopterygii</taxon>
        <taxon>Teleostei</taxon>
        <taxon>Neoteleostei</taxon>
        <taxon>Acanthomorphata</taxon>
        <taxon>Gobiaria</taxon>
        <taxon>Gobiiformes</taxon>
        <taxon>Gobioidei</taxon>
        <taxon>Gobiidae</taxon>
        <taxon>Oxudercinae</taxon>
        <taxon>Periophthalmus</taxon>
    </lineage>
</organism>
<feature type="region of interest" description="Disordered" evidence="1">
    <location>
        <begin position="89"/>
        <end position="130"/>
    </location>
</feature>
<evidence type="ECO:0000256" key="1">
    <source>
        <dbReference type="SAM" id="MobiDB-lite"/>
    </source>
</evidence>
<dbReference type="Proteomes" id="UP000261520">
    <property type="component" value="Unplaced"/>
</dbReference>
<reference evidence="2" key="2">
    <citation type="submission" date="2025-09" db="UniProtKB">
        <authorList>
            <consortium name="Ensembl"/>
        </authorList>
    </citation>
    <scope>IDENTIFICATION</scope>
</reference>
<evidence type="ECO:0000313" key="2">
    <source>
        <dbReference type="Ensembl" id="ENSPMGP00000021638.1"/>
    </source>
</evidence>